<gene>
    <name evidence="2" type="ORF">SAMN06264849_103257</name>
</gene>
<dbReference type="AlphaFoldDB" id="A0A521CBZ6"/>
<dbReference type="OrthoDB" id="327939at2"/>
<dbReference type="RefSeq" id="WP_142504998.1">
    <property type="nucleotide sequence ID" value="NZ_FXTI01000003.1"/>
</dbReference>
<organism evidence="2 3">
    <name type="scientific">Melghirimyces algeriensis</name>
    <dbReference type="NCBI Taxonomy" id="910412"/>
    <lineage>
        <taxon>Bacteria</taxon>
        <taxon>Bacillati</taxon>
        <taxon>Bacillota</taxon>
        <taxon>Bacilli</taxon>
        <taxon>Bacillales</taxon>
        <taxon>Thermoactinomycetaceae</taxon>
        <taxon>Melghirimyces</taxon>
    </lineage>
</organism>
<dbReference type="PANTHER" id="PTHR36974:SF1">
    <property type="entry name" value="DOXX FAMILY MEMBRANE PROTEIN"/>
    <property type="match status" value="1"/>
</dbReference>
<proteinExistence type="predicted"/>
<feature type="transmembrane region" description="Helical" evidence="1">
    <location>
        <begin position="31"/>
        <end position="49"/>
    </location>
</feature>
<protein>
    <submittedName>
        <fullName evidence="2">Uncharacterized membrane protein</fullName>
    </submittedName>
</protein>
<evidence type="ECO:0000256" key="1">
    <source>
        <dbReference type="SAM" id="Phobius"/>
    </source>
</evidence>
<dbReference type="PANTHER" id="PTHR36974">
    <property type="entry name" value="MEMBRANE PROTEIN-RELATED"/>
    <property type="match status" value="1"/>
</dbReference>
<keyword evidence="1" id="KW-0812">Transmembrane</keyword>
<name>A0A521CBZ6_9BACL</name>
<keyword evidence="1" id="KW-1133">Transmembrane helix</keyword>
<feature type="transmembrane region" description="Helical" evidence="1">
    <location>
        <begin position="92"/>
        <end position="115"/>
    </location>
</feature>
<feature type="transmembrane region" description="Helical" evidence="1">
    <location>
        <begin position="6"/>
        <end position="24"/>
    </location>
</feature>
<dbReference type="EMBL" id="FXTI01000003">
    <property type="protein sequence ID" value="SMO56962.1"/>
    <property type="molecule type" value="Genomic_DNA"/>
</dbReference>
<feature type="transmembrane region" description="Helical" evidence="1">
    <location>
        <begin position="127"/>
        <end position="145"/>
    </location>
</feature>
<sequence>MAPLMMLVTGFGFFYLLSWWKPFSKTNRADWATWSLVVMLFFVGGSHFAKTMELASIVPPWIPAPTAVVLWTGVLEMLFAVALLIPFTRRQAGLLIAVYFILVFPANIYGTLQGIQLSGTPSIPGYPWIRLFFQPLFIGWALWVWKLNSGTIK</sequence>
<feature type="transmembrane region" description="Helical" evidence="1">
    <location>
        <begin position="61"/>
        <end position="85"/>
    </location>
</feature>
<evidence type="ECO:0000313" key="3">
    <source>
        <dbReference type="Proteomes" id="UP000315636"/>
    </source>
</evidence>
<dbReference type="Proteomes" id="UP000315636">
    <property type="component" value="Unassembled WGS sequence"/>
</dbReference>
<evidence type="ECO:0000313" key="2">
    <source>
        <dbReference type="EMBL" id="SMO56962.1"/>
    </source>
</evidence>
<reference evidence="2 3" key="1">
    <citation type="submission" date="2017-05" db="EMBL/GenBank/DDBJ databases">
        <authorList>
            <person name="Varghese N."/>
            <person name="Submissions S."/>
        </authorList>
    </citation>
    <scope>NUCLEOTIDE SEQUENCE [LARGE SCALE GENOMIC DNA]</scope>
    <source>
        <strain evidence="2 3">DSM 45474</strain>
    </source>
</reference>
<keyword evidence="1" id="KW-0472">Membrane</keyword>
<keyword evidence="3" id="KW-1185">Reference proteome</keyword>
<accession>A0A521CBZ6</accession>